<evidence type="ECO:0000313" key="2">
    <source>
        <dbReference type="EMBL" id="MFC4069006.1"/>
    </source>
</evidence>
<accession>A0ABV8IYJ7</accession>
<dbReference type="SUPFAM" id="SSF54593">
    <property type="entry name" value="Glyoxalase/Bleomycin resistance protein/Dihydroxybiphenyl dioxygenase"/>
    <property type="match status" value="1"/>
</dbReference>
<keyword evidence="3" id="KW-1185">Reference proteome</keyword>
<dbReference type="Gene3D" id="3.10.180.10">
    <property type="entry name" value="2,3-Dihydroxybiphenyl 1,2-Dioxygenase, domain 1"/>
    <property type="match status" value="1"/>
</dbReference>
<evidence type="ECO:0000313" key="3">
    <source>
        <dbReference type="Proteomes" id="UP001595867"/>
    </source>
</evidence>
<feature type="domain" description="VOC" evidence="1">
    <location>
        <begin position="5"/>
        <end position="120"/>
    </location>
</feature>
<organism evidence="2 3">
    <name type="scientific">Actinoplanes subglobosus</name>
    <dbReference type="NCBI Taxonomy" id="1547892"/>
    <lineage>
        <taxon>Bacteria</taxon>
        <taxon>Bacillati</taxon>
        <taxon>Actinomycetota</taxon>
        <taxon>Actinomycetes</taxon>
        <taxon>Micromonosporales</taxon>
        <taxon>Micromonosporaceae</taxon>
        <taxon>Actinoplanes</taxon>
    </lineage>
</organism>
<dbReference type="Proteomes" id="UP001595867">
    <property type="component" value="Unassembled WGS sequence"/>
</dbReference>
<gene>
    <name evidence="2" type="ORF">ACFO0C_29085</name>
</gene>
<evidence type="ECO:0000259" key="1">
    <source>
        <dbReference type="PROSITE" id="PS51819"/>
    </source>
</evidence>
<sequence>MLASSAAFSGFSVDDVPAARKFYGEVLGLPVDEEHGMLHLHLGTGAEVLVYPKPEHTPATYTMLNFPVADIDAAVAELRRHGVRFEMYDNVDDTGVYRGEGPPIAWFRDPAGNILSVLQEP</sequence>
<proteinExistence type="predicted"/>
<comment type="caution">
    <text evidence="2">The sequence shown here is derived from an EMBL/GenBank/DDBJ whole genome shotgun (WGS) entry which is preliminary data.</text>
</comment>
<reference evidence="3" key="1">
    <citation type="journal article" date="2019" name="Int. J. Syst. Evol. Microbiol.">
        <title>The Global Catalogue of Microorganisms (GCM) 10K type strain sequencing project: providing services to taxonomists for standard genome sequencing and annotation.</title>
        <authorList>
            <consortium name="The Broad Institute Genomics Platform"/>
            <consortium name="The Broad Institute Genome Sequencing Center for Infectious Disease"/>
            <person name="Wu L."/>
            <person name="Ma J."/>
        </authorList>
    </citation>
    <scope>NUCLEOTIDE SEQUENCE [LARGE SCALE GENOMIC DNA]</scope>
    <source>
        <strain evidence="3">TBRC 5832</strain>
    </source>
</reference>
<dbReference type="InterPro" id="IPR029068">
    <property type="entry name" value="Glyas_Bleomycin-R_OHBP_Dase"/>
</dbReference>
<dbReference type="RefSeq" id="WP_378069884.1">
    <property type="nucleotide sequence ID" value="NZ_JBHSBL010000019.1"/>
</dbReference>
<dbReference type="InterPro" id="IPR004360">
    <property type="entry name" value="Glyas_Fos-R_dOase_dom"/>
</dbReference>
<dbReference type="InterPro" id="IPR037523">
    <property type="entry name" value="VOC_core"/>
</dbReference>
<dbReference type="Pfam" id="PF00903">
    <property type="entry name" value="Glyoxalase"/>
    <property type="match status" value="1"/>
</dbReference>
<dbReference type="PROSITE" id="PS51819">
    <property type="entry name" value="VOC"/>
    <property type="match status" value="1"/>
</dbReference>
<name>A0ABV8IYJ7_9ACTN</name>
<protein>
    <submittedName>
        <fullName evidence="2">VOC family protein</fullName>
    </submittedName>
</protein>
<dbReference type="EMBL" id="JBHSBL010000019">
    <property type="protein sequence ID" value="MFC4069006.1"/>
    <property type="molecule type" value="Genomic_DNA"/>
</dbReference>